<evidence type="ECO:0000313" key="4">
    <source>
        <dbReference type="Proteomes" id="UP000244910"/>
    </source>
</evidence>
<organism evidence="3 4">
    <name type="scientific">Clostridium drakei</name>
    <dbReference type="NCBI Taxonomy" id="332101"/>
    <lineage>
        <taxon>Bacteria</taxon>
        <taxon>Bacillati</taxon>
        <taxon>Bacillota</taxon>
        <taxon>Clostridia</taxon>
        <taxon>Eubacteriales</taxon>
        <taxon>Clostridiaceae</taxon>
        <taxon>Clostridium</taxon>
    </lineage>
</organism>
<keyword evidence="4" id="KW-1185">Reference proteome</keyword>
<dbReference type="AlphaFoldDB" id="A0A2U8DW58"/>
<dbReference type="InterPro" id="IPR055259">
    <property type="entry name" value="YkvP/CgeB_Glyco_trans-like"/>
</dbReference>
<gene>
    <name evidence="3" type="ORF">B9W14_21395</name>
</gene>
<dbReference type="Pfam" id="PF13524">
    <property type="entry name" value="Glyco_trans_1_2"/>
    <property type="match status" value="1"/>
</dbReference>
<dbReference type="OrthoDB" id="7019976at2"/>
<evidence type="ECO:0000259" key="2">
    <source>
        <dbReference type="Pfam" id="PF13524"/>
    </source>
</evidence>
<evidence type="ECO:0000259" key="1">
    <source>
        <dbReference type="Pfam" id="PF12996"/>
    </source>
</evidence>
<feature type="domain" description="Spore protein YkvP/CgeB glycosyl transferase-like" evidence="2">
    <location>
        <begin position="173"/>
        <end position="315"/>
    </location>
</feature>
<protein>
    <recommendedName>
        <fullName evidence="5">DUF3880 domain-containing protein</fullName>
    </recommendedName>
</protein>
<dbReference type="Proteomes" id="UP000244910">
    <property type="component" value="Chromosome"/>
</dbReference>
<feature type="domain" description="Spore protein YkvP N-terminal" evidence="1">
    <location>
        <begin position="7"/>
        <end position="106"/>
    </location>
</feature>
<proteinExistence type="predicted"/>
<name>A0A2U8DW58_9CLOT</name>
<reference evidence="4" key="1">
    <citation type="submission" date="2017-04" db="EMBL/GenBank/DDBJ databases">
        <authorList>
            <person name="Song Y."/>
            <person name="Cho B.-K."/>
        </authorList>
    </citation>
    <scope>NUCLEOTIDE SEQUENCE [LARGE SCALE GENOMIC DNA]</scope>
    <source>
        <strain evidence="4">SL1</strain>
    </source>
</reference>
<dbReference type="InterPro" id="IPR024542">
    <property type="entry name" value="YkvP_N"/>
</dbReference>
<evidence type="ECO:0008006" key="5">
    <source>
        <dbReference type="Google" id="ProtNLM"/>
    </source>
</evidence>
<sequence>MEVTMKILLLEDAPIFKYGFASAMIKKGIEVKYTSLCVEINRGNLYALQEEIEEFKPDAILNAGMCIMNNLDKMLNIIKSYFIPYIYWAIEDPVYFTHVSLKNALAASMCMTTAIECIPKYKRYGIHAELMMFGCNKDFHYKGNINPKFDHDIIFIGNNYKQHFSRKKGIDIILKPLIQRGYDIKVYGNDWWFDTSQNFVLDRKYYGGYCAYEELPDAYATAKIALGVHSVANSNTMMSMRTFEIMGCGGFYLTQYTPAIQKCFLNEKHLVWSENSYDTLRMVERYLNNQDGRERIALEGQKECYLKHDYDKKVDIFIYELKRRKLWR</sequence>
<dbReference type="KEGG" id="cdrk:B9W14_21395"/>
<dbReference type="Pfam" id="PF12996">
    <property type="entry name" value="DUF3880"/>
    <property type="match status" value="1"/>
</dbReference>
<accession>A0A2U8DW58</accession>
<dbReference type="EMBL" id="CP020953">
    <property type="protein sequence ID" value="AWI06938.1"/>
    <property type="molecule type" value="Genomic_DNA"/>
</dbReference>
<evidence type="ECO:0000313" key="3">
    <source>
        <dbReference type="EMBL" id="AWI06938.1"/>
    </source>
</evidence>